<keyword evidence="6 8" id="KW-0472">Membrane</keyword>
<organism evidence="9 10">
    <name type="scientific">Pseudocohnilembus persalinus</name>
    <name type="common">Ciliate</name>
    <dbReference type="NCBI Taxonomy" id="266149"/>
    <lineage>
        <taxon>Eukaryota</taxon>
        <taxon>Sar</taxon>
        <taxon>Alveolata</taxon>
        <taxon>Ciliophora</taxon>
        <taxon>Intramacronucleata</taxon>
        <taxon>Oligohymenophorea</taxon>
        <taxon>Scuticociliatia</taxon>
        <taxon>Philasterida</taxon>
        <taxon>Pseudocohnilembidae</taxon>
        <taxon>Pseudocohnilembus</taxon>
    </lineage>
</organism>
<dbReference type="Pfam" id="PF04178">
    <property type="entry name" value="Got1"/>
    <property type="match status" value="1"/>
</dbReference>
<keyword evidence="3 8" id="KW-0812">Transmembrane</keyword>
<keyword evidence="5 8" id="KW-1133">Transmembrane helix</keyword>
<keyword evidence="10" id="KW-1185">Reference proteome</keyword>
<dbReference type="PANTHER" id="PTHR23137:SF36">
    <property type="entry name" value="VESICLE TRANSPORT PROTEIN SFT2C"/>
    <property type="match status" value="1"/>
</dbReference>
<dbReference type="InterPro" id="IPR011691">
    <property type="entry name" value="Vesicle_transpt_SFT2"/>
</dbReference>
<dbReference type="AlphaFoldDB" id="A0A0V0R2E0"/>
<dbReference type="PANTHER" id="PTHR23137">
    <property type="entry name" value="VESICLE TRANSPORT PROTEIN-RELATED"/>
    <property type="match status" value="1"/>
</dbReference>
<evidence type="ECO:0000256" key="1">
    <source>
        <dbReference type="ARBA" id="ARBA00004141"/>
    </source>
</evidence>
<evidence type="ECO:0000256" key="5">
    <source>
        <dbReference type="ARBA" id="ARBA00022989"/>
    </source>
</evidence>
<feature type="transmembrane region" description="Helical" evidence="8">
    <location>
        <begin position="81"/>
        <end position="103"/>
    </location>
</feature>
<dbReference type="GO" id="GO:0016020">
    <property type="term" value="C:membrane"/>
    <property type="evidence" value="ECO:0007669"/>
    <property type="project" value="UniProtKB-SubCell"/>
</dbReference>
<dbReference type="OrthoDB" id="306138at2759"/>
<evidence type="ECO:0000313" key="9">
    <source>
        <dbReference type="EMBL" id="KRX08681.1"/>
    </source>
</evidence>
<dbReference type="InterPro" id="IPR007305">
    <property type="entry name" value="Vesicle_transpt_Got1/SFT2"/>
</dbReference>
<dbReference type="GO" id="GO:0016192">
    <property type="term" value="P:vesicle-mediated transport"/>
    <property type="evidence" value="ECO:0007669"/>
    <property type="project" value="InterPro"/>
</dbReference>
<feature type="transmembrane region" description="Helical" evidence="8">
    <location>
        <begin position="140"/>
        <end position="160"/>
    </location>
</feature>
<keyword evidence="2 8" id="KW-0813">Transport</keyword>
<name>A0A0V0R2E0_PSEPJ</name>
<comment type="similarity">
    <text evidence="7 8">Belongs to the SFT2 family.</text>
</comment>
<evidence type="ECO:0000256" key="7">
    <source>
        <dbReference type="ARBA" id="ARBA00025800"/>
    </source>
</evidence>
<accession>A0A0V0R2E0</accession>
<evidence type="ECO:0000256" key="3">
    <source>
        <dbReference type="ARBA" id="ARBA00022692"/>
    </source>
</evidence>
<dbReference type="FunCoup" id="A0A0V0R2E0">
    <property type="interactions" value="37"/>
</dbReference>
<comment type="caution">
    <text evidence="9">The sequence shown here is derived from an EMBL/GenBank/DDBJ whole genome shotgun (WGS) entry which is preliminary data.</text>
</comment>
<keyword evidence="4 8" id="KW-0653">Protein transport</keyword>
<proteinExistence type="inferred from homology"/>
<feature type="transmembrane region" description="Helical" evidence="8">
    <location>
        <begin position="53"/>
        <end position="75"/>
    </location>
</feature>
<sequence length="196" mass="21940">MESNNTSDDDTGGLIKKTFGQLKQKITSSTNNLSGFTNKMNEVQNALNSWKQFALLTLAGVFLIFLSFSFLPVIILVPQKFAALFSLGCLCILVGLALLKGPLAFYRSLTMKEKLPYSVSYISTLLLTLFFSLIKQNYILVILFSLLQMTALSFLVATIFPGGTQGMKYIYNKFFQCLVSICGQWIRPRQQAFLPI</sequence>
<dbReference type="EMBL" id="LDAU01000059">
    <property type="protein sequence ID" value="KRX08681.1"/>
    <property type="molecule type" value="Genomic_DNA"/>
</dbReference>
<comment type="subcellular location">
    <subcellularLocation>
        <location evidence="1 8">Membrane</location>
        <topology evidence="1 8">Multi-pass membrane protein</topology>
    </subcellularLocation>
</comment>
<evidence type="ECO:0000256" key="4">
    <source>
        <dbReference type="ARBA" id="ARBA00022927"/>
    </source>
</evidence>
<dbReference type="GO" id="GO:0005737">
    <property type="term" value="C:cytoplasm"/>
    <property type="evidence" value="ECO:0007669"/>
    <property type="project" value="UniProtKB-ARBA"/>
</dbReference>
<evidence type="ECO:0000256" key="6">
    <source>
        <dbReference type="ARBA" id="ARBA00023136"/>
    </source>
</evidence>
<evidence type="ECO:0000256" key="8">
    <source>
        <dbReference type="RuleBase" id="RU363111"/>
    </source>
</evidence>
<feature type="transmembrane region" description="Helical" evidence="8">
    <location>
        <begin position="115"/>
        <end position="134"/>
    </location>
</feature>
<dbReference type="GO" id="GO:0012505">
    <property type="term" value="C:endomembrane system"/>
    <property type="evidence" value="ECO:0007669"/>
    <property type="project" value="UniProtKB-ARBA"/>
</dbReference>
<protein>
    <recommendedName>
        <fullName evidence="8">Vesicle transport protein</fullName>
    </recommendedName>
</protein>
<comment type="function">
    <text evidence="8">May be involved in fusion of retrograde transport vesicles derived from an endocytic compartment with the Golgi complex.</text>
</comment>
<dbReference type="Proteomes" id="UP000054937">
    <property type="component" value="Unassembled WGS sequence"/>
</dbReference>
<reference evidence="9 10" key="1">
    <citation type="journal article" date="2015" name="Sci. Rep.">
        <title>Genome of the facultative scuticociliatosis pathogen Pseudocohnilembus persalinus provides insight into its virulence through horizontal gene transfer.</title>
        <authorList>
            <person name="Xiong J."/>
            <person name="Wang G."/>
            <person name="Cheng J."/>
            <person name="Tian M."/>
            <person name="Pan X."/>
            <person name="Warren A."/>
            <person name="Jiang C."/>
            <person name="Yuan D."/>
            <person name="Miao W."/>
        </authorList>
    </citation>
    <scope>NUCLEOTIDE SEQUENCE [LARGE SCALE GENOMIC DNA]</scope>
    <source>
        <strain evidence="9">36N120E</strain>
    </source>
</reference>
<dbReference type="GO" id="GO:0015031">
    <property type="term" value="P:protein transport"/>
    <property type="evidence" value="ECO:0007669"/>
    <property type="project" value="UniProtKB-KW"/>
</dbReference>
<dbReference type="InParanoid" id="A0A0V0R2E0"/>
<dbReference type="OMA" id="IFAPYKF"/>
<gene>
    <name evidence="9" type="ORF">PPERSA_07493</name>
</gene>
<evidence type="ECO:0000256" key="2">
    <source>
        <dbReference type="ARBA" id="ARBA00022448"/>
    </source>
</evidence>
<evidence type="ECO:0000313" key="10">
    <source>
        <dbReference type="Proteomes" id="UP000054937"/>
    </source>
</evidence>